<proteinExistence type="predicted"/>
<protein>
    <recommendedName>
        <fullName evidence="1">Phage head morphogenesis domain-containing protein</fullName>
    </recommendedName>
</protein>
<feature type="domain" description="Phage head morphogenesis" evidence="1">
    <location>
        <begin position="101"/>
        <end position="208"/>
    </location>
</feature>
<name>A0A0F7L4I6_9VIRU</name>
<accession>A0A0F7L4I6</accession>
<sequence length="252" mass="27277">MPTPEQQIQKIIDDTVEVMTGTLFEVTANVDPADIPRVINAVQLDLFTDAMESSILKVLDAGFVAELSGLTQISPLSGPILQSYIDIEGASFLANLGNLGNTVKNEVAKGILTGAGRSEIARAITGSTLSPAQLETLINTGLSTFSRTINTAMQNELPVETKYRYEGPLDEKTRPICIEMIAAGALTIAEIDSRFPGSRTDGGGFNCRHGWFAEEGVNINQEHRAGKIKDKLIAEDKFGKPQTLRQIQSERD</sequence>
<dbReference type="InterPro" id="IPR006528">
    <property type="entry name" value="Phage_head_morphogenesis_dom"/>
</dbReference>
<evidence type="ECO:0000259" key="1">
    <source>
        <dbReference type="Pfam" id="PF04233"/>
    </source>
</evidence>
<evidence type="ECO:0000313" key="2">
    <source>
        <dbReference type="EMBL" id="AKH47464.1"/>
    </source>
</evidence>
<reference evidence="2" key="2">
    <citation type="submission" date="2015-03" db="EMBL/GenBank/DDBJ databases">
        <authorList>
            <person name="Chow C.-E.T."/>
            <person name="Winget D.M."/>
            <person name="White R.A.III."/>
            <person name="Hallam S.J."/>
            <person name="Suttle C.A."/>
        </authorList>
    </citation>
    <scope>NUCLEOTIDE SEQUENCE</scope>
    <source>
        <strain evidence="2">H4084988</strain>
    </source>
</reference>
<dbReference type="Pfam" id="PF04233">
    <property type="entry name" value="Phage_Mu_F"/>
    <property type="match status" value="1"/>
</dbReference>
<organism evidence="2">
    <name type="scientific">uncultured marine virus</name>
    <dbReference type="NCBI Taxonomy" id="186617"/>
    <lineage>
        <taxon>Viruses</taxon>
        <taxon>environmental samples</taxon>
    </lineage>
</organism>
<dbReference type="EMBL" id="KR029594">
    <property type="protein sequence ID" value="AKH47464.1"/>
    <property type="molecule type" value="Genomic_DNA"/>
</dbReference>
<reference evidence="2" key="1">
    <citation type="journal article" date="2015" name="Front. Microbiol.">
        <title>Combining genomic sequencing methods to explore viral diversity and reveal potential virus-host interactions.</title>
        <authorList>
            <person name="Chow C.E."/>
            <person name="Winget D.M."/>
            <person name="White R.A.III."/>
            <person name="Hallam S.J."/>
            <person name="Suttle C.A."/>
        </authorList>
    </citation>
    <scope>NUCLEOTIDE SEQUENCE</scope>
    <source>
        <strain evidence="2">H4084988</strain>
    </source>
</reference>